<comment type="caution">
    <text evidence="9">The sequence shown here is derived from an EMBL/GenBank/DDBJ whole genome shotgun (WGS) entry which is preliminary data.</text>
</comment>
<evidence type="ECO:0000256" key="8">
    <source>
        <dbReference type="SAM" id="SignalP"/>
    </source>
</evidence>
<comment type="similarity">
    <text evidence="2">Belongs to the plant rapid alkalinization factor (RALF) family.</text>
</comment>
<sequence length="131" mass="14412">MAIRLGLALVVVLLALANSSLLAVSSLSSELTSVESGFRIIVGDGANTTCNHNGLIGDCIDEEEEMMMDSEASRRQLAGRRSRISRDAMRRSSTPCGRRRGRRSYYGCPPANANPYRRGCTRITMCQRNTR</sequence>
<comment type="subcellular location">
    <subcellularLocation>
        <location evidence="1">Secreted</location>
    </subcellularLocation>
</comment>
<keyword evidence="5 8" id="KW-0732">Signal</keyword>
<protein>
    <submittedName>
        <fullName evidence="9">Uncharacterized protein</fullName>
    </submittedName>
</protein>
<accession>A0AAV3PGP3</accession>
<feature type="chain" id="PRO_5043988333" evidence="8">
    <location>
        <begin position="24"/>
        <end position="131"/>
    </location>
</feature>
<evidence type="ECO:0000256" key="4">
    <source>
        <dbReference type="ARBA" id="ARBA00022702"/>
    </source>
</evidence>
<evidence type="ECO:0000256" key="5">
    <source>
        <dbReference type="ARBA" id="ARBA00022729"/>
    </source>
</evidence>
<feature type="region of interest" description="Disordered" evidence="7">
    <location>
        <begin position="75"/>
        <end position="101"/>
    </location>
</feature>
<dbReference type="PANTHER" id="PTHR33136">
    <property type="entry name" value="RAPID ALKALINIZATION FACTOR-LIKE"/>
    <property type="match status" value="1"/>
</dbReference>
<evidence type="ECO:0000256" key="3">
    <source>
        <dbReference type="ARBA" id="ARBA00022525"/>
    </source>
</evidence>
<evidence type="ECO:0000313" key="10">
    <source>
        <dbReference type="Proteomes" id="UP001454036"/>
    </source>
</evidence>
<evidence type="ECO:0000256" key="6">
    <source>
        <dbReference type="ARBA" id="ARBA00023157"/>
    </source>
</evidence>
<organism evidence="9 10">
    <name type="scientific">Lithospermum erythrorhizon</name>
    <name type="common">Purple gromwell</name>
    <name type="synonym">Lithospermum officinale var. erythrorhizon</name>
    <dbReference type="NCBI Taxonomy" id="34254"/>
    <lineage>
        <taxon>Eukaryota</taxon>
        <taxon>Viridiplantae</taxon>
        <taxon>Streptophyta</taxon>
        <taxon>Embryophyta</taxon>
        <taxon>Tracheophyta</taxon>
        <taxon>Spermatophyta</taxon>
        <taxon>Magnoliopsida</taxon>
        <taxon>eudicotyledons</taxon>
        <taxon>Gunneridae</taxon>
        <taxon>Pentapetalae</taxon>
        <taxon>asterids</taxon>
        <taxon>lamiids</taxon>
        <taxon>Boraginales</taxon>
        <taxon>Boraginaceae</taxon>
        <taxon>Boraginoideae</taxon>
        <taxon>Lithospermeae</taxon>
        <taxon>Lithospermum</taxon>
    </lineage>
</organism>
<dbReference type="Proteomes" id="UP001454036">
    <property type="component" value="Unassembled WGS sequence"/>
</dbReference>
<evidence type="ECO:0000313" key="9">
    <source>
        <dbReference type="EMBL" id="GAA0150465.1"/>
    </source>
</evidence>
<name>A0AAV3PGP3_LITER</name>
<dbReference type="GO" id="GO:0005576">
    <property type="term" value="C:extracellular region"/>
    <property type="evidence" value="ECO:0007669"/>
    <property type="project" value="UniProtKB-SubCell"/>
</dbReference>
<evidence type="ECO:0000256" key="2">
    <source>
        <dbReference type="ARBA" id="ARBA00009178"/>
    </source>
</evidence>
<dbReference type="GO" id="GO:0019722">
    <property type="term" value="P:calcium-mediated signaling"/>
    <property type="evidence" value="ECO:0007669"/>
    <property type="project" value="TreeGrafter"/>
</dbReference>
<dbReference type="GO" id="GO:0005179">
    <property type="term" value="F:hormone activity"/>
    <property type="evidence" value="ECO:0007669"/>
    <property type="project" value="UniProtKB-KW"/>
</dbReference>
<reference evidence="9 10" key="1">
    <citation type="submission" date="2024-01" db="EMBL/GenBank/DDBJ databases">
        <title>The complete chloroplast genome sequence of Lithospermum erythrorhizon: insights into the phylogenetic relationship among Boraginaceae species and the maternal lineages of purple gromwells.</title>
        <authorList>
            <person name="Okada T."/>
            <person name="Watanabe K."/>
        </authorList>
    </citation>
    <scope>NUCLEOTIDE SEQUENCE [LARGE SCALE GENOMIC DNA]</scope>
</reference>
<dbReference type="AlphaFoldDB" id="A0AAV3PGP3"/>
<keyword evidence="10" id="KW-1185">Reference proteome</keyword>
<keyword evidence="4" id="KW-0372">Hormone</keyword>
<feature type="signal peptide" evidence="8">
    <location>
        <begin position="1"/>
        <end position="23"/>
    </location>
</feature>
<proteinExistence type="inferred from homology"/>
<dbReference type="InterPro" id="IPR008801">
    <property type="entry name" value="RALF"/>
</dbReference>
<dbReference type="PANTHER" id="PTHR33136:SF89">
    <property type="entry name" value="PROTEIN RALF-LIKE 19"/>
    <property type="match status" value="1"/>
</dbReference>
<gene>
    <name evidence="9" type="ORF">LIER_43100</name>
</gene>
<dbReference type="EMBL" id="BAABME010032713">
    <property type="protein sequence ID" value="GAA0150465.1"/>
    <property type="molecule type" value="Genomic_DNA"/>
</dbReference>
<dbReference type="Pfam" id="PF05498">
    <property type="entry name" value="RALF"/>
    <property type="match status" value="1"/>
</dbReference>
<evidence type="ECO:0000256" key="7">
    <source>
        <dbReference type="SAM" id="MobiDB-lite"/>
    </source>
</evidence>
<keyword evidence="6" id="KW-1015">Disulfide bond</keyword>
<evidence type="ECO:0000256" key="1">
    <source>
        <dbReference type="ARBA" id="ARBA00004613"/>
    </source>
</evidence>
<keyword evidence="3" id="KW-0964">Secreted</keyword>
<dbReference type="GO" id="GO:0009506">
    <property type="term" value="C:plasmodesma"/>
    <property type="evidence" value="ECO:0007669"/>
    <property type="project" value="TreeGrafter"/>
</dbReference>